<dbReference type="RefSeq" id="WP_048054635.1">
    <property type="nucleotide sequence ID" value="NC_015518.1"/>
</dbReference>
<comment type="caution">
    <text evidence="1">The sequence shown here is derived from an EMBL/GenBank/DDBJ whole genome shotgun (WGS) entry which is preliminary data.</text>
</comment>
<sequence length="82" mass="9359">MNKKERRVAVLVEGKEITAICVFRGQFLEHLFLGKSREEVLSQFNNSSVSKEITSTSPSNDLEEICRFIVEKISQKINKVNS</sequence>
<organism evidence="1 2">
    <name type="scientific">Acidianus hospitalis</name>
    <dbReference type="NCBI Taxonomy" id="563177"/>
    <lineage>
        <taxon>Archaea</taxon>
        <taxon>Thermoproteota</taxon>
        <taxon>Thermoprotei</taxon>
        <taxon>Sulfolobales</taxon>
        <taxon>Sulfolobaceae</taxon>
        <taxon>Acidianus</taxon>
    </lineage>
</organism>
<name>A0A2T9X2G9_9CREN</name>
<evidence type="ECO:0000313" key="1">
    <source>
        <dbReference type="EMBL" id="PVU74280.1"/>
    </source>
</evidence>
<dbReference type="EMBL" id="QEFD01000230">
    <property type="protein sequence ID" value="PVU74280.1"/>
    <property type="molecule type" value="Genomic_DNA"/>
</dbReference>
<gene>
    <name evidence="1" type="ORF">DDW13_08045</name>
</gene>
<protein>
    <submittedName>
        <fullName evidence="1">Uncharacterized protein</fullName>
    </submittedName>
</protein>
<accession>A0A2T9X2G9</accession>
<dbReference type="Proteomes" id="UP000245638">
    <property type="component" value="Unassembled WGS sequence"/>
</dbReference>
<proteinExistence type="predicted"/>
<evidence type="ECO:0000313" key="2">
    <source>
        <dbReference type="Proteomes" id="UP000245638"/>
    </source>
</evidence>
<reference evidence="1 2" key="1">
    <citation type="journal article" date="2015" name="Appl. Environ. Microbiol.">
        <title>Nanoarchaeota, Their Sulfolobales Host, and Nanoarchaeota Virus Distribution across Yellowstone National Park Hot Springs.</title>
        <authorList>
            <person name="Munson-McGee J.H."/>
            <person name="Field E.K."/>
            <person name="Bateson M."/>
            <person name="Rooney C."/>
            <person name="Stepanauskas R."/>
            <person name="Young M.J."/>
        </authorList>
    </citation>
    <scope>NUCLEOTIDE SEQUENCE [LARGE SCALE GENOMIC DNA]</scope>
    <source>
        <strain evidence="1">SCGC AC-742_N10</strain>
    </source>
</reference>
<dbReference type="AlphaFoldDB" id="A0A2T9X2G9"/>